<dbReference type="InterPro" id="IPR027470">
    <property type="entry name" value="Cation_efflux_CTD"/>
</dbReference>
<dbReference type="NCBIfam" id="TIGR01297">
    <property type="entry name" value="CDF"/>
    <property type="match status" value="1"/>
</dbReference>
<keyword evidence="6 7" id="KW-0472">Membrane</keyword>
<dbReference type="AlphaFoldDB" id="A0A844AUK1"/>
<evidence type="ECO:0000256" key="2">
    <source>
        <dbReference type="ARBA" id="ARBA00008114"/>
    </source>
</evidence>
<feature type="transmembrane region" description="Helical" evidence="7">
    <location>
        <begin position="111"/>
        <end position="131"/>
    </location>
</feature>
<dbReference type="GO" id="GO:0005886">
    <property type="term" value="C:plasma membrane"/>
    <property type="evidence" value="ECO:0007669"/>
    <property type="project" value="TreeGrafter"/>
</dbReference>
<evidence type="ECO:0000256" key="5">
    <source>
        <dbReference type="ARBA" id="ARBA00022989"/>
    </source>
</evidence>
<keyword evidence="4 7" id="KW-0812">Transmembrane</keyword>
<feature type="transmembrane region" description="Helical" evidence="7">
    <location>
        <begin position="73"/>
        <end position="91"/>
    </location>
</feature>
<evidence type="ECO:0000313" key="11">
    <source>
        <dbReference type="Proteomes" id="UP000436694"/>
    </source>
</evidence>
<keyword evidence="11" id="KW-1185">Reference proteome</keyword>
<dbReference type="GO" id="GO:0015093">
    <property type="term" value="F:ferrous iron transmembrane transporter activity"/>
    <property type="evidence" value="ECO:0007669"/>
    <property type="project" value="TreeGrafter"/>
</dbReference>
<dbReference type="Proteomes" id="UP000436694">
    <property type="component" value="Unassembled WGS sequence"/>
</dbReference>
<dbReference type="PANTHER" id="PTHR43840:SF15">
    <property type="entry name" value="MITOCHONDRIAL METAL TRANSPORTER 1-RELATED"/>
    <property type="match status" value="1"/>
</dbReference>
<dbReference type="InterPro" id="IPR036837">
    <property type="entry name" value="Cation_efflux_CTD_sf"/>
</dbReference>
<feature type="transmembrane region" description="Helical" evidence="7">
    <location>
        <begin position="5"/>
        <end position="24"/>
    </location>
</feature>
<feature type="transmembrane region" description="Helical" evidence="7">
    <location>
        <begin position="151"/>
        <end position="172"/>
    </location>
</feature>
<keyword evidence="3" id="KW-0813">Transport</keyword>
<evidence type="ECO:0000256" key="4">
    <source>
        <dbReference type="ARBA" id="ARBA00022692"/>
    </source>
</evidence>
<evidence type="ECO:0000256" key="7">
    <source>
        <dbReference type="SAM" id="Phobius"/>
    </source>
</evidence>
<name>A0A844AUK1_9RHOB</name>
<dbReference type="Gene3D" id="3.30.70.1350">
    <property type="entry name" value="Cation efflux protein, cytoplasmic domain"/>
    <property type="match status" value="1"/>
</dbReference>
<dbReference type="GO" id="GO:0015341">
    <property type="term" value="F:zinc efflux antiporter activity"/>
    <property type="evidence" value="ECO:0007669"/>
    <property type="project" value="TreeGrafter"/>
</dbReference>
<evidence type="ECO:0000313" key="10">
    <source>
        <dbReference type="EMBL" id="MQY41681.1"/>
    </source>
</evidence>
<sequence>MSRRFAFWSILVALVVFGLKLLAWRLTGSVAFLSDALETTVNVIAAALAYYAVRVADKPADAGHPFGHNKAEYLSAVAEGTMIVIAALFVIREAIAVLPHPQLNDTPMLGIAISLVAAALNGVWATVLLRVGRKTRSPALSASARHILSDVMTSFGVVVGIALALATGWHILDPILAILVALHILREGWRVVSSSVDGLMDGAVDAETRATIETILKREMQGALQYHDLRARSSGAVLFCEFHLVVDRTMAVGAAHDICDRIEEALKARFPGSSFTIHLEPDTELHDPS</sequence>
<dbReference type="Pfam" id="PF16916">
    <property type="entry name" value="ZT_dimer"/>
    <property type="match status" value="1"/>
</dbReference>
<comment type="subcellular location">
    <subcellularLocation>
        <location evidence="1">Membrane</location>
        <topology evidence="1">Multi-pass membrane protein</topology>
    </subcellularLocation>
</comment>
<dbReference type="GO" id="GO:0015086">
    <property type="term" value="F:cadmium ion transmembrane transporter activity"/>
    <property type="evidence" value="ECO:0007669"/>
    <property type="project" value="TreeGrafter"/>
</dbReference>
<evidence type="ECO:0000259" key="9">
    <source>
        <dbReference type="Pfam" id="PF16916"/>
    </source>
</evidence>
<dbReference type="InterPro" id="IPR002524">
    <property type="entry name" value="Cation_efflux"/>
</dbReference>
<evidence type="ECO:0000256" key="3">
    <source>
        <dbReference type="ARBA" id="ARBA00022448"/>
    </source>
</evidence>
<evidence type="ECO:0000256" key="6">
    <source>
        <dbReference type="ARBA" id="ARBA00023136"/>
    </source>
</evidence>
<reference evidence="10 11" key="1">
    <citation type="submission" date="2019-10" db="EMBL/GenBank/DDBJ databases">
        <title>Epibacterium sp. nov., isolated from seawater.</title>
        <authorList>
            <person name="Zhang X."/>
            <person name="Li N."/>
        </authorList>
    </citation>
    <scope>NUCLEOTIDE SEQUENCE [LARGE SCALE GENOMIC DNA]</scope>
    <source>
        <strain evidence="10 11">SM1969</strain>
    </source>
</reference>
<dbReference type="EMBL" id="WIXK01000001">
    <property type="protein sequence ID" value="MQY41681.1"/>
    <property type="molecule type" value="Genomic_DNA"/>
</dbReference>
<feature type="domain" description="Cation efflux protein transmembrane" evidence="8">
    <location>
        <begin position="7"/>
        <end position="200"/>
    </location>
</feature>
<comment type="similarity">
    <text evidence="2">Belongs to the cation diffusion facilitator (CDF) transporter (TC 2.A.4) family.</text>
</comment>
<protein>
    <submittedName>
        <fullName evidence="10">Cation diffusion facilitator family transporter</fullName>
    </submittedName>
</protein>
<dbReference type="InterPro" id="IPR050291">
    <property type="entry name" value="CDF_Transporter"/>
</dbReference>
<evidence type="ECO:0000259" key="8">
    <source>
        <dbReference type="Pfam" id="PF01545"/>
    </source>
</evidence>
<dbReference type="RefSeq" id="WP_153545058.1">
    <property type="nucleotide sequence ID" value="NZ_WIXK01000001.1"/>
</dbReference>
<feature type="transmembrane region" description="Helical" evidence="7">
    <location>
        <begin position="30"/>
        <end position="53"/>
    </location>
</feature>
<dbReference type="InterPro" id="IPR058533">
    <property type="entry name" value="Cation_efflux_TM"/>
</dbReference>
<dbReference type="SUPFAM" id="SSF161111">
    <property type="entry name" value="Cation efflux protein transmembrane domain-like"/>
    <property type="match status" value="1"/>
</dbReference>
<dbReference type="Gene3D" id="1.20.1510.10">
    <property type="entry name" value="Cation efflux protein transmembrane domain"/>
    <property type="match status" value="1"/>
</dbReference>
<gene>
    <name evidence="10" type="ORF">GG681_03440</name>
</gene>
<dbReference type="PANTHER" id="PTHR43840">
    <property type="entry name" value="MITOCHONDRIAL METAL TRANSPORTER 1-RELATED"/>
    <property type="match status" value="1"/>
</dbReference>
<keyword evidence="5 7" id="KW-1133">Transmembrane helix</keyword>
<dbReference type="GO" id="GO:0006882">
    <property type="term" value="P:intracellular zinc ion homeostasis"/>
    <property type="evidence" value="ECO:0007669"/>
    <property type="project" value="TreeGrafter"/>
</dbReference>
<dbReference type="SUPFAM" id="SSF160240">
    <property type="entry name" value="Cation efflux protein cytoplasmic domain-like"/>
    <property type="match status" value="1"/>
</dbReference>
<evidence type="ECO:0000256" key="1">
    <source>
        <dbReference type="ARBA" id="ARBA00004141"/>
    </source>
</evidence>
<organism evidence="10 11">
    <name type="scientific">Tritonibacter aquimaris</name>
    <dbReference type="NCBI Taxonomy" id="2663379"/>
    <lineage>
        <taxon>Bacteria</taxon>
        <taxon>Pseudomonadati</taxon>
        <taxon>Pseudomonadota</taxon>
        <taxon>Alphaproteobacteria</taxon>
        <taxon>Rhodobacterales</taxon>
        <taxon>Paracoccaceae</taxon>
        <taxon>Tritonibacter</taxon>
    </lineage>
</organism>
<accession>A0A844AUK1</accession>
<dbReference type="Pfam" id="PF01545">
    <property type="entry name" value="Cation_efflux"/>
    <property type="match status" value="1"/>
</dbReference>
<dbReference type="InterPro" id="IPR027469">
    <property type="entry name" value="Cation_efflux_TMD_sf"/>
</dbReference>
<comment type="caution">
    <text evidence="10">The sequence shown here is derived from an EMBL/GenBank/DDBJ whole genome shotgun (WGS) entry which is preliminary data.</text>
</comment>
<feature type="domain" description="Cation efflux protein cytoplasmic" evidence="9">
    <location>
        <begin position="205"/>
        <end position="281"/>
    </location>
</feature>
<proteinExistence type="inferred from homology"/>